<protein>
    <recommendedName>
        <fullName evidence="3">peptidylprolyl isomerase</fullName>
        <ecNumber evidence="3">5.2.1.8</ecNumber>
    </recommendedName>
</protein>
<dbReference type="Gene3D" id="1.10.8.1040">
    <property type="match status" value="1"/>
</dbReference>
<keyword evidence="4 5" id="KW-0697">Rotamase</keyword>
<evidence type="ECO:0000256" key="6">
    <source>
        <dbReference type="SAM" id="MobiDB-lite"/>
    </source>
</evidence>
<dbReference type="InterPro" id="IPR023058">
    <property type="entry name" value="PPIase_PpiC_CS"/>
</dbReference>
<evidence type="ECO:0000256" key="7">
    <source>
        <dbReference type="SAM" id="SignalP"/>
    </source>
</evidence>
<name>A0ABN8WVY8_9GAMM</name>
<dbReference type="RefSeq" id="WP_026608865.1">
    <property type="nucleotide sequence ID" value="NZ_OX458333.1"/>
</dbReference>
<dbReference type="SUPFAM" id="SSF54534">
    <property type="entry name" value="FKBP-like"/>
    <property type="match status" value="1"/>
</dbReference>
<evidence type="ECO:0000256" key="1">
    <source>
        <dbReference type="ARBA" id="ARBA00000971"/>
    </source>
</evidence>
<evidence type="ECO:0000259" key="8">
    <source>
        <dbReference type="PROSITE" id="PS50198"/>
    </source>
</evidence>
<dbReference type="InterPro" id="IPR050245">
    <property type="entry name" value="PrsA_foldase"/>
</dbReference>
<dbReference type="EC" id="5.2.1.8" evidence="3"/>
<evidence type="ECO:0000256" key="5">
    <source>
        <dbReference type="PROSITE-ProRule" id="PRU00278"/>
    </source>
</evidence>
<feature type="chain" id="PRO_5046610906" description="peptidylprolyl isomerase" evidence="7">
    <location>
        <begin position="18"/>
        <end position="329"/>
    </location>
</feature>
<dbReference type="PANTHER" id="PTHR47245">
    <property type="entry name" value="PEPTIDYLPROLYL ISOMERASE"/>
    <property type="match status" value="1"/>
</dbReference>
<dbReference type="InterPro" id="IPR046357">
    <property type="entry name" value="PPIase_dom_sf"/>
</dbReference>
<feature type="region of interest" description="Disordered" evidence="6">
    <location>
        <begin position="272"/>
        <end position="329"/>
    </location>
</feature>
<proteinExistence type="inferred from homology"/>
<gene>
    <name evidence="9" type="ORF">MSZNOR_0013</name>
</gene>
<evidence type="ECO:0000256" key="4">
    <source>
        <dbReference type="ARBA" id="ARBA00023110"/>
    </source>
</evidence>
<dbReference type="PROSITE" id="PS50198">
    <property type="entry name" value="PPIC_PPIASE_2"/>
    <property type="match status" value="1"/>
</dbReference>
<dbReference type="PROSITE" id="PS51257">
    <property type="entry name" value="PROKAR_LIPOPROTEIN"/>
    <property type="match status" value="1"/>
</dbReference>
<organism evidence="9 10">
    <name type="scientific">Methylocaldum szegediense</name>
    <dbReference type="NCBI Taxonomy" id="73780"/>
    <lineage>
        <taxon>Bacteria</taxon>
        <taxon>Pseudomonadati</taxon>
        <taxon>Pseudomonadota</taxon>
        <taxon>Gammaproteobacteria</taxon>
        <taxon>Methylococcales</taxon>
        <taxon>Methylococcaceae</taxon>
        <taxon>Methylocaldum</taxon>
    </lineage>
</organism>
<dbReference type="PROSITE" id="PS01096">
    <property type="entry name" value="PPIC_PPIASE_1"/>
    <property type="match status" value="1"/>
</dbReference>
<keyword evidence="5 9" id="KW-0413">Isomerase</keyword>
<keyword evidence="10" id="KW-1185">Reference proteome</keyword>
<evidence type="ECO:0000256" key="2">
    <source>
        <dbReference type="ARBA" id="ARBA00007656"/>
    </source>
</evidence>
<feature type="domain" description="PpiC" evidence="8">
    <location>
        <begin position="146"/>
        <end position="237"/>
    </location>
</feature>
<evidence type="ECO:0000313" key="9">
    <source>
        <dbReference type="EMBL" id="CAI8716903.1"/>
    </source>
</evidence>
<dbReference type="PANTHER" id="PTHR47245:SF2">
    <property type="entry name" value="PEPTIDYL-PROLYL CIS-TRANS ISOMERASE HP_0175-RELATED"/>
    <property type="match status" value="1"/>
</dbReference>
<dbReference type="InterPro" id="IPR027304">
    <property type="entry name" value="Trigger_fact/SurA_dom_sf"/>
</dbReference>
<evidence type="ECO:0000313" key="10">
    <source>
        <dbReference type="Proteomes" id="UP001162030"/>
    </source>
</evidence>
<dbReference type="EMBL" id="OX458333">
    <property type="protein sequence ID" value="CAI8716903.1"/>
    <property type="molecule type" value="Genomic_DNA"/>
</dbReference>
<dbReference type="Pfam" id="PF00639">
    <property type="entry name" value="Rotamase"/>
    <property type="match status" value="1"/>
</dbReference>
<feature type="signal peptide" evidence="7">
    <location>
        <begin position="1"/>
        <end position="17"/>
    </location>
</feature>
<accession>A0ABN8WVY8</accession>
<feature type="compositionally biased region" description="Basic and acidic residues" evidence="6">
    <location>
        <begin position="272"/>
        <end position="289"/>
    </location>
</feature>
<evidence type="ECO:0000256" key="3">
    <source>
        <dbReference type="ARBA" id="ARBA00013194"/>
    </source>
</evidence>
<sequence>MKNYILVAAIASALAIAGCNNVGTEGQKGATSTATVPTAENAVAVVNGRPISRTAVEILSAEVAQRRGDSGISDEQIVEELIKRELLSQEAEAQQLTKDPKYAARLENANRMMLSQIAAEHFINTAAISDEDLKKEYDQRVGSLKMTEYKARHILVDSEQAAKDVIKKLQKGEKFADLAKKVSKDPGSKGSGGDLGWFNPQQMVPPFANAVVSLKNGELTQTPVQTQFGWHVILREDSREQPPPAFDAVKDQLRSMMQTQRLQQHIGELKAKAKIEQFEKPAESPKTDSPKQPGAEPEKPSESPAAKPSDQEQEGGPADQAPESQEPVE</sequence>
<keyword evidence="7" id="KW-0732">Signal</keyword>
<comment type="catalytic activity">
    <reaction evidence="1">
        <text>[protein]-peptidylproline (omega=180) = [protein]-peptidylproline (omega=0)</text>
        <dbReference type="Rhea" id="RHEA:16237"/>
        <dbReference type="Rhea" id="RHEA-COMP:10747"/>
        <dbReference type="Rhea" id="RHEA-COMP:10748"/>
        <dbReference type="ChEBI" id="CHEBI:83833"/>
        <dbReference type="ChEBI" id="CHEBI:83834"/>
        <dbReference type="EC" id="5.2.1.8"/>
    </reaction>
</comment>
<dbReference type="Proteomes" id="UP001162030">
    <property type="component" value="Chromosome"/>
</dbReference>
<dbReference type="SUPFAM" id="SSF109998">
    <property type="entry name" value="Triger factor/SurA peptide-binding domain-like"/>
    <property type="match status" value="1"/>
</dbReference>
<reference evidence="9 10" key="1">
    <citation type="submission" date="2023-03" db="EMBL/GenBank/DDBJ databases">
        <authorList>
            <person name="Pearce D."/>
        </authorList>
    </citation>
    <scope>NUCLEOTIDE SEQUENCE [LARGE SCALE GENOMIC DNA]</scope>
    <source>
        <strain evidence="9">Msz</strain>
    </source>
</reference>
<comment type="similarity">
    <text evidence="2">Belongs to the PpiC/parvulin rotamase family.</text>
</comment>
<dbReference type="Gene3D" id="3.10.50.40">
    <property type="match status" value="1"/>
</dbReference>
<dbReference type="InterPro" id="IPR000297">
    <property type="entry name" value="PPIase_PpiC"/>
</dbReference>
<dbReference type="GO" id="GO:0003755">
    <property type="term" value="F:peptidyl-prolyl cis-trans isomerase activity"/>
    <property type="evidence" value="ECO:0007669"/>
    <property type="project" value="UniProtKB-EC"/>
</dbReference>